<feature type="domain" description="Ketoreductase" evidence="3">
    <location>
        <begin position="6"/>
        <end position="221"/>
    </location>
</feature>
<proteinExistence type="inferred from homology"/>
<dbReference type="PRINTS" id="PR00080">
    <property type="entry name" value="SDRFAMILY"/>
</dbReference>
<dbReference type="GO" id="GO:0047936">
    <property type="term" value="F:glucose 1-dehydrogenase [NAD(P)+] activity"/>
    <property type="evidence" value="ECO:0007669"/>
    <property type="project" value="UniProtKB-EC"/>
</dbReference>
<dbReference type="RefSeq" id="WP_016904663.1">
    <property type="nucleotide sequence ID" value="NZ_CP012251.1"/>
</dbReference>
<dbReference type="EC" id="1.1.1.47" evidence="4"/>
<sequence length="250" mass="25946">MHFHDKVAIVTGGGRDIGRAISLKLAAAGAKVCINYANDDASARDTLAQLQAAGGQGILLRADVTDATAVAGLLTATRTAFGQHIDVLINVAGGMLARKPLADIDGAFFHQVMDLNLKSVYLTTQAVAPHMREGGAIVNFASLAGRDGGGPGAAIYATAKAAVMTFSRAMAKELGPRGIRVNALCCGMISTRFHDDFTKPEVRAFVANATPLRREGRPEEAADAALYLASDAASFINGANLDVNGGVFFS</sequence>
<evidence type="ECO:0000313" key="4">
    <source>
        <dbReference type="EMBL" id="CAD0337099.1"/>
    </source>
</evidence>
<dbReference type="Pfam" id="PF13561">
    <property type="entry name" value="adh_short_C2"/>
    <property type="match status" value="1"/>
</dbReference>
<dbReference type="InterPro" id="IPR002347">
    <property type="entry name" value="SDR_fam"/>
</dbReference>
<dbReference type="PANTHER" id="PTHR43639:SF1">
    <property type="entry name" value="SHORT-CHAIN DEHYDROGENASE_REDUCTASE FAMILY PROTEIN"/>
    <property type="match status" value="1"/>
</dbReference>
<evidence type="ECO:0000256" key="1">
    <source>
        <dbReference type="ARBA" id="ARBA00006484"/>
    </source>
</evidence>
<evidence type="ECO:0000256" key="2">
    <source>
        <dbReference type="ARBA" id="ARBA00023002"/>
    </source>
</evidence>
<evidence type="ECO:0000259" key="3">
    <source>
        <dbReference type="SMART" id="SM00822"/>
    </source>
</evidence>
<keyword evidence="2 4" id="KW-0560">Oxidoreductase</keyword>
<dbReference type="SUPFAM" id="SSF51735">
    <property type="entry name" value="NAD(P)-binding Rossmann-fold domains"/>
    <property type="match status" value="1"/>
</dbReference>
<gene>
    <name evidence="5" type="ORF">XSP_003184</name>
    <name evidence="4" type="ORF">XSP_003212</name>
</gene>
<evidence type="ECO:0000313" key="6">
    <source>
        <dbReference type="Proteomes" id="UP000514411"/>
    </source>
</evidence>
<dbReference type="InterPro" id="IPR020904">
    <property type="entry name" value="Sc_DH/Rdtase_CS"/>
</dbReference>
<organism evidence="4">
    <name type="scientific">Xanthomonas campestris pv. juglandis</name>
    <name type="common">Xanthomonas arboricola pv. juglandis</name>
    <dbReference type="NCBI Taxonomy" id="195709"/>
    <lineage>
        <taxon>Bacteria</taxon>
        <taxon>Pseudomonadati</taxon>
        <taxon>Pseudomonadota</taxon>
        <taxon>Gammaproteobacteria</taxon>
        <taxon>Lysobacterales</taxon>
        <taxon>Lysobacteraceae</taxon>
        <taxon>Xanthomonas</taxon>
    </lineage>
</organism>
<protein>
    <submittedName>
        <fullName evidence="4">Glucose 1-dehydrogenase</fullName>
        <ecNumber evidence="4">1.1.1.47</ecNumber>
    </submittedName>
</protein>
<dbReference type="OrthoDB" id="9803333at2"/>
<dbReference type="InterPro" id="IPR036291">
    <property type="entry name" value="NAD(P)-bd_dom_sf"/>
</dbReference>
<dbReference type="InterPro" id="IPR057326">
    <property type="entry name" value="KR_dom"/>
</dbReference>
<dbReference type="EMBL" id="LR861807">
    <property type="protein sequence ID" value="CAD1795206.1"/>
    <property type="molecule type" value="Genomic_DNA"/>
</dbReference>
<dbReference type="SMART" id="SM00822">
    <property type="entry name" value="PKS_KR"/>
    <property type="match status" value="1"/>
</dbReference>
<dbReference type="EMBL" id="LR824643">
    <property type="protein sequence ID" value="CAD0337099.1"/>
    <property type="molecule type" value="Genomic_DNA"/>
</dbReference>
<name>A0A2N7V742_XANCJ</name>
<dbReference type="PRINTS" id="PR00081">
    <property type="entry name" value="GDHRDH"/>
</dbReference>
<reference evidence="4 6" key="1">
    <citation type="submission" date="2020-07" db="EMBL/GenBank/DDBJ databases">
        <authorList>
            <person name="Teixeira M."/>
        </authorList>
    </citation>
    <scope>NUCLEOTIDE SEQUENCE</scope>
    <source>
        <strain evidence="5">3</strain>
        <strain evidence="4">Xanthomonas arboricola pv. juglandis CPBF 427</strain>
    </source>
</reference>
<accession>A0A2N7V742</accession>
<dbReference type="Proteomes" id="UP000514411">
    <property type="component" value="Chromosome"/>
</dbReference>
<dbReference type="Gene3D" id="3.40.50.720">
    <property type="entry name" value="NAD(P)-binding Rossmann-like Domain"/>
    <property type="match status" value="1"/>
</dbReference>
<dbReference type="PROSITE" id="PS00061">
    <property type="entry name" value="ADH_SHORT"/>
    <property type="match status" value="1"/>
</dbReference>
<comment type="similarity">
    <text evidence="1">Belongs to the short-chain dehydrogenases/reductases (SDR) family.</text>
</comment>
<dbReference type="AlphaFoldDB" id="A0A2N7V742"/>
<evidence type="ECO:0000313" key="5">
    <source>
        <dbReference type="EMBL" id="CAD1795206.1"/>
    </source>
</evidence>
<dbReference type="PANTHER" id="PTHR43639">
    <property type="entry name" value="OXIDOREDUCTASE, SHORT-CHAIN DEHYDROGENASE/REDUCTASE FAMILY (AFU_ORTHOLOGUE AFUA_5G02870)"/>
    <property type="match status" value="1"/>
</dbReference>
<dbReference type="NCBIfam" id="NF005559">
    <property type="entry name" value="PRK07231.1"/>
    <property type="match status" value="1"/>
</dbReference>
<dbReference type="FunFam" id="3.40.50.720:FF:000084">
    <property type="entry name" value="Short-chain dehydrogenase reductase"/>
    <property type="match status" value="1"/>
</dbReference>